<gene>
    <name evidence="16" type="primary">flhF</name>
    <name evidence="16" type="ORF">ACFQMJ_27210</name>
</gene>
<accession>A0ABW2FJX5</accession>
<organism evidence="16 17">
    <name type="scientific">Cohnella cellulosilytica</name>
    <dbReference type="NCBI Taxonomy" id="986710"/>
    <lineage>
        <taxon>Bacteria</taxon>
        <taxon>Bacillati</taxon>
        <taxon>Bacillota</taxon>
        <taxon>Bacilli</taxon>
        <taxon>Bacillales</taxon>
        <taxon>Paenibacillaceae</taxon>
        <taxon>Cohnella</taxon>
    </lineage>
</organism>
<dbReference type="Gene3D" id="1.20.120.1380">
    <property type="entry name" value="Flagellar FlhF biosynthesis protein, N domain"/>
    <property type="match status" value="1"/>
</dbReference>
<evidence type="ECO:0000313" key="17">
    <source>
        <dbReference type="Proteomes" id="UP001596378"/>
    </source>
</evidence>
<keyword evidence="11" id="KW-1006">Bacterial flagellum protein export</keyword>
<dbReference type="Gene3D" id="3.40.50.300">
    <property type="entry name" value="P-loop containing nucleotide triphosphate hydrolases"/>
    <property type="match status" value="1"/>
</dbReference>
<dbReference type="Pfam" id="PF00448">
    <property type="entry name" value="SRP54"/>
    <property type="match status" value="1"/>
</dbReference>
<evidence type="ECO:0000256" key="10">
    <source>
        <dbReference type="ARBA" id="ARBA00023136"/>
    </source>
</evidence>
<keyword evidence="8" id="KW-0653">Protein transport</keyword>
<evidence type="ECO:0000256" key="14">
    <source>
        <dbReference type="SAM" id="MobiDB-lite"/>
    </source>
</evidence>
<evidence type="ECO:0000256" key="1">
    <source>
        <dbReference type="ARBA" id="ARBA00004413"/>
    </source>
</evidence>
<feature type="compositionally biased region" description="Low complexity" evidence="14">
    <location>
        <begin position="78"/>
        <end position="101"/>
    </location>
</feature>
<dbReference type="PANTHER" id="PTHR43134:SF3">
    <property type="entry name" value="FLAGELLAR BIOSYNTHESIS PROTEIN FLHF"/>
    <property type="match status" value="1"/>
</dbReference>
<dbReference type="Proteomes" id="UP001596378">
    <property type="component" value="Unassembled WGS sequence"/>
</dbReference>
<keyword evidence="6" id="KW-0547">Nucleotide-binding</keyword>
<reference evidence="17" key="1">
    <citation type="journal article" date="2019" name="Int. J. Syst. Evol. Microbiol.">
        <title>The Global Catalogue of Microorganisms (GCM) 10K type strain sequencing project: providing services to taxonomists for standard genome sequencing and annotation.</title>
        <authorList>
            <consortium name="The Broad Institute Genomics Platform"/>
            <consortium name="The Broad Institute Genome Sequencing Center for Infectious Disease"/>
            <person name="Wu L."/>
            <person name="Ma J."/>
        </authorList>
    </citation>
    <scope>NUCLEOTIDE SEQUENCE [LARGE SCALE GENOMIC DNA]</scope>
    <source>
        <strain evidence="17">KCTC 12907</strain>
    </source>
</reference>
<feature type="domain" description="SRP54-type proteins GTP-binding" evidence="15">
    <location>
        <begin position="300"/>
        <end position="491"/>
    </location>
</feature>
<keyword evidence="9" id="KW-0342">GTP-binding</keyword>
<dbReference type="EMBL" id="JBHTAI010000021">
    <property type="protein sequence ID" value="MFC7152239.1"/>
    <property type="molecule type" value="Genomic_DNA"/>
</dbReference>
<dbReference type="SUPFAM" id="SSF52540">
    <property type="entry name" value="P-loop containing nucleoside triphosphate hydrolases"/>
    <property type="match status" value="1"/>
</dbReference>
<keyword evidence="16" id="KW-0966">Cell projection</keyword>
<feature type="compositionally biased region" description="Low complexity" evidence="14">
    <location>
        <begin position="122"/>
        <end position="132"/>
    </location>
</feature>
<name>A0ABW2FJX5_9BACL</name>
<comment type="caution">
    <text evidence="16">The sequence shown here is derived from an EMBL/GenBank/DDBJ whole genome shotgun (WGS) entry which is preliminary data.</text>
</comment>
<dbReference type="NCBIfam" id="TIGR03499">
    <property type="entry name" value="FlhF"/>
    <property type="match status" value="1"/>
</dbReference>
<dbReference type="CDD" id="cd17873">
    <property type="entry name" value="FlhF"/>
    <property type="match status" value="1"/>
</dbReference>
<evidence type="ECO:0000256" key="3">
    <source>
        <dbReference type="ARBA" id="ARBA00014919"/>
    </source>
</evidence>
<evidence type="ECO:0000256" key="12">
    <source>
        <dbReference type="ARBA" id="ARBA00025337"/>
    </source>
</evidence>
<dbReference type="InterPro" id="IPR000897">
    <property type="entry name" value="SRP54_GTPase_dom"/>
</dbReference>
<dbReference type="InterPro" id="IPR027417">
    <property type="entry name" value="P-loop_NTPase"/>
</dbReference>
<protein>
    <recommendedName>
        <fullName evidence="3 13">Flagellar biosynthesis protein FlhF</fullName>
    </recommendedName>
</protein>
<feature type="compositionally biased region" description="Basic and acidic residues" evidence="14">
    <location>
        <begin position="194"/>
        <end position="204"/>
    </location>
</feature>
<evidence type="ECO:0000256" key="6">
    <source>
        <dbReference type="ARBA" id="ARBA00022741"/>
    </source>
</evidence>
<evidence type="ECO:0000256" key="11">
    <source>
        <dbReference type="ARBA" id="ARBA00023225"/>
    </source>
</evidence>
<evidence type="ECO:0000256" key="7">
    <source>
        <dbReference type="ARBA" id="ARBA00022795"/>
    </source>
</evidence>
<keyword evidence="16" id="KW-0969">Cilium</keyword>
<evidence type="ECO:0000256" key="4">
    <source>
        <dbReference type="ARBA" id="ARBA00022448"/>
    </source>
</evidence>
<keyword evidence="7" id="KW-1005">Bacterial flagellum biogenesis</keyword>
<sequence>MKVKRYIVDDVPEAVQMIRAELGSDAVILNTKEIRVGGFLGMFRQKRMEVIAAVDETARKAPPRTAALAGLLEKAPAARAKEAPSATPGSGSAAAPIPSNAVRERYTKPPFSDSGRQPADSPLPAAAKEAPAPADPLPRIEQRPPADPLPRVEPPEAAERQRPTGDDPLDRLRTGIADRLRSDALAAVEPQTETSRESELRDETSVVLQELRSLREMMARMTRTPTAQPPSRAIPESVLKWSKRLAEQGMEPAYVEQFAEAAAASLRDGAESGRSAYEAARGVLLGWLNEARGDGVAPETRIVHFVGPTGVGKTTTIAKLAADQAFSRRRSVGFITADTYRIAAVDQLRTYADILNVPLEVVFSPGELTRAYHKLGDRDLLFMDTAGRNYRNELYVSEVNSLLSPVEGAETILVLSLTSKYADMKAVAAQFAKYGVRQLLLTKFDETESYGSVVNLVKEFDFRISYYTCGQTVPDDIRPFDPDELVRKLLGDPGDD</sequence>
<evidence type="ECO:0000256" key="9">
    <source>
        <dbReference type="ARBA" id="ARBA00023134"/>
    </source>
</evidence>
<dbReference type="PANTHER" id="PTHR43134">
    <property type="entry name" value="SIGNAL RECOGNITION PARTICLE RECEPTOR SUBUNIT ALPHA"/>
    <property type="match status" value="1"/>
</dbReference>
<evidence type="ECO:0000259" key="15">
    <source>
        <dbReference type="SMART" id="SM00962"/>
    </source>
</evidence>
<feature type="compositionally biased region" description="Basic and acidic residues" evidence="14">
    <location>
        <begin position="153"/>
        <end position="182"/>
    </location>
</feature>
<comment type="similarity">
    <text evidence="2">Belongs to the GTP-binding SRP family.</text>
</comment>
<evidence type="ECO:0000313" key="16">
    <source>
        <dbReference type="EMBL" id="MFC7152239.1"/>
    </source>
</evidence>
<keyword evidence="16" id="KW-0282">Flagellum</keyword>
<comment type="function">
    <text evidence="12">Necessary for flagellar biosynthesis. May be involved in translocation of the flagellum.</text>
</comment>
<dbReference type="InterPro" id="IPR047040">
    <property type="entry name" value="FlhF__GTPase_dom"/>
</dbReference>
<evidence type="ECO:0000256" key="2">
    <source>
        <dbReference type="ARBA" id="ARBA00008531"/>
    </source>
</evidence>
<comment type="subcellular location">
    <subcellularLocation>
        <location evidence="1">Cell membrane</location>
        <topology evidence="1">Peripheral membrane protein</topology>
        <orientation evidence="1">Cytoplasmic side</orientation>
    </subcellularLocation>
</comment>
<feature type="region of interest" description="Disordered" evidence="14">
    <location>
        <begin position="78"/>
        <end position="204"/>
    </location>
</feature>
<dbReference type="InterPro" id="IPR020006">
    <property type="entry name" value="FlhF"/>
</dbReference>
<keyword evidence="4" id="KW-0813">Transport</keyword>
<proteinExistence type="inferred from homology"/>
<evidence type="ECO:0000256" key="13">
    <source>
        <dbReference type="NCBIfam" id="TIGR03499"/>
    </source>
</evidence>
<dbReference type="RefSeq" id="WP_378044408.1">
    <property type="nucleotide sequence ID" value="NZ_JBHMDN010000004.1"/>
</dbReference>
<keyword evidence="5" id="KW-1003">Cell membrane</keyword>
<keyword evidence="17" id="KW-1185">Reference proteome</keyword>
<evidence type="ECO:0000256" key="8">
    <source>
        <dbReference type="ARBA" id="ARBA00022927"/>
    </source>
</evidence>
<evidence type="ECO:0000256" key="5">
    <source>
        <dbReference type="ARBA" id="ARBA00022475"/>
    </source>
</evidence>
<dbReference type="SMART" id="SM00962">
    <property type="entry name" value="SRP54"/>
    <property type="match status" value="1"/>
</dbReference>
<keyword evidence="10" id="KW-0472">Membrane</keyword>